<feature type="region of interest" description="Disordered" evidence="6">
    <location>
        <begin position="24"/>
        <end position="52"/>
    </location>
</feature>
<keyword evidence="4 5" id="KW-0472">Membrane</keyword>
<evidence type="ECO:0000256" key="5">
    <source>
        <dbReference type="RuleBase" id="RU004379"/>
    </source>
</evidence>
<evidence type="ECO:0000313" key="8">
    <source>
        <dbReference type="RefSeq" id="XP_017025227.1"/>
    </source>
</evidence>
<dbReference type="OrthoDB" id="7933078at2759"/>
<comment type="subcellular location">
    <subcellularLocation>
        <location evidence="1">Membrane</location>
        <topology evidence="1">Multi-pass membrane protein</topology>
    </subcellularLocation>
</comment>
<proteinExistence type="inferred from homology"/>
<reference evidence="7" key="1">
    <citation type="submission" date="2025-05" db="UniProtKB">
        <authorList>
            <consortium name="RefSeq"/>
        </authorList>
    </citation>
    <scope>NUCLEOTIDE SEQUENCE [LARGE SCALE GENOMIC DNA]</scope>
    <source>
        <strain evidence="7">14028-0561.14</strain>
    </source>
</reference>
<dbReference type="CDD" id="cd10428">
    <property type="entry name" value="LFG_like"/>
    <property type="match status" value="1"/>
</dbReference>
<evidence type="ECO:0000256" key="1">
    <source>
        <dbReference type="ARBA" id="ARBA00004141"/>
    </source>
</evidence>
<dbReference type="GO" id="GO:0016020">
    <property type="term" value="C:membrane"/>
    <property type="evidence" value="ECO:0007669"/>
    <property type="project" value="UniProtKB-SubCell"/>
</dbReference>
<dbReference type="Pfam" id="PF01027">
    <property type="entry name" value="Bax1-I"/>
    <property type="match status" value="1"/>
</dbReference>
<keyword evidence="7" id="KW-1185">Reference proteome</keyword>
<dbReference type="GeneID" id="108076743"/>
<evidence type="ECO:0000256" key="4">
    <source>
        <dbReference type="ARBA" id="ARBA00023136"/>
    </source>
</evidence>
<feature type="transmembrane region" description="Helical" evidence="5">
    <location>
        <begin position="159"/>
        <end position="179"/>
    </location>
</feature>
<feature type="transmembrane region" description="Helical" evidence="5">
    <location>
        <begin position="278"/>
        <end position="300"/>
    </location>
</feature>
<gene>
    <name evidence="8" type="primary">LOC108076743</name>
</gene>
<name>A0A6P4I8L0_DROKI</name>
<protein>
    <submittedName>
        <fullName evidence="8">Protein lifeguard 4</fullName>
    </submittedName>
</protein>
<sequence>MFPNKKESEATQPLNDFDSELAVPVNNTDRYPPIPLPAPPLRPGSQVKSSMPEQGAHLMETGAAGGENYVILEEIVVLKNIVFDDQSIRKGFIRKVFGIFLVQLLFTLGVMALFVYHNPTKYFVQKNPIVVIIAVLINIMIAILIVLSETVRRKHPINLVCLGIYTVTMSLLLGAVSSYMDADVVLLAVGITAILVIGLSLYALQTKIDYTAMGAVLVTLSFFFFIMAVSMLWSPLARYQNNLPISLFGALLGCFYLIYDIQMMVGGNHQYQFDPEEYVFAALSLYVDVIQILIYILRILEKFN</sequence>
<evidence type="ECO:0000256" key="3">
    <source>
        <dbReference type="ARBA" id="ARBA00022989"/>
    </source>
</evidence>
<accession>A0A6P4I8L0</accession>
<feature type="transmembrane region" description="Helical" evidence="5">
    <location>
        <begin position="211"/>
        <end position="233"/>
    </location>
</feature>
<feature type="transmembrane region" description="Helical" evidence="5">
    <location>
        <begin position="96"/>
        <end position="116"/>
    </location>
</feature>
<dbReference type="InterPro" id="IPR006214">
    <property type="entry name" value="Bax_inhibitor_1-related"/>
</dbReference>
<dbReference type="RefSeq" id="XP_017025227.1">
    <property type="nucleotide sequence ID" value="XM_017169738.3"/>
</dbReference>
<evidence type="ECO:0000256" key="6">
    <source>
        <dbReference type="SAM" id="MobiDB-lite"/>
    </source>
</evidence>
<keyword evidence="2 5" id="KW-0812">Transmembrane</keyword>
<reference evidence="8" key="2">
    <citation type="submission" date="2025-08" db="UniProtKB">
        <authorList>
            <consortium name="RefSeq"/>
        </authorList>
    </citation>
    <scope>IDENTIFICATION</scope>
    <source>
        <strain evidence="8">14028-0561.14</strain>
        <tissue evidence="8">Whole fly</tissue>
    </source>
</reference>
<feature type="transmembrane region" description="Helical" evidence="5">
    <location>
        <begin position="128"/>
        <end position="147"/>
    </location>
</feature>
<feature type="transmembrane region" description="Helical" evidence="5">
    <location>
        <begin position="245"/>
        <end position="266"/>
    </location>
</feature>
<evidence type="ECO:0000256" key="2">
    <source>
        <dbReference type="ARBA" id="ARBA00022692"/>
    </source>
</evidence>
<organism evidence="7 8">
    <name type="scientific">Drosophila kikkawai</name>
    <name type="common">Fruit fly</name>
    <dbReference type="NCBI Taxonomy" id="30033"/>
    <lineage>
        <taxon>Eukaryota</taxon>
        <taxon>Metazoa</taxon>
        <taxon>Ecdysozoa</taxon>
        <taxon>Arthropoda</taxon>
        <taxon>Hexapoda</taxon>
        <taxon>Insecta</taxon>
        <taxon>Pterygota</taxon>
        <taxon>Neoptera</taxon>
        <taxon>Endopterygota</taxon>
        <taxon>Diptera</taxon>
        <taxon>Brachycera</taxon>
        <taxon>Muscomorpha</taxon>
        <taxon>Ephydroidea</taxon>
        <taxon>Drosophilidae</taxon>
        <taxon>Drosophila</taxon>
        <taxon>Sophophora</taxon>
    </lineage>
</organism>
<dbReference type="PANTHER" id="PTHR23291:SF47">
    <property type="entry name" value="TRANSMEMBRANE BAX INHIBITOR MOTIF CONTAINING 7"/>
    <property type="match status" value="1"/>
</dbReference>
<feature type="transmembrane region" description="Helical" evidence="5">
    <location>
        <begin position="185"/>
        <end position="204"/>
    </location>
</feature>
<evidence type="ECO:0000313" key="7">
    <source>
        <dbReference type="Proteomes" id="UP001652661"/>
    </source>
</evidence>
<keyword evidence="3 5" id="KW-1133">Transmembrane helix</keyword>
<dbReference type="PANTHER" id="PTHR23291">
    <property type="entry name" value="BAX INHIBITOR-RELATED"/>
    <property type="match status" value="1"/>
</dbReference>
<feature type="compositionally biased region" description="Pro residues" evidence="6">
    <location>
        <begin position="32"/>
        <end position="42"/>
    </location>
</feature>
<comment type="similarity">
    <text evidence="5">Belongs to the BI1 family.</text>
</comment>
<dbReference type="AlphaFoldDB" id="A0A6P4I8L0"/>
<dbReference type="Proteomes" id="UP001652661">
    <property type="component" value="Chromosome 2R"/>
</dbReference>